<organism evidence="15 16">
    <name type="scientific">Pleurodeles waltl</name>
    <name type="common">Iberian ribbed newt</name>
    <dbReference type="NCBI Taxonomy" id="8319"/>
    <lineage>
        <taxon>Eukaryota</taxon>
        <taxon>Metazoa</taxon>
        <taxon>Chordata</taxon>
        <taxon>Craniata</taxon>
        <taxon>Vertebrata</taxon>
        <taxon>Euteleostomi</taxon>
        <taxon>Amphibia</taxon>
        <taxon>Batrachia</taxon>
        <taxon>Caudata</taxon>
        <taxon>Salamandroidea</taxon>
        <taxon>Salamandridae</taxon>
        <taxon>Pleurodelinae</taxon>
        <taxon>Pleurodeles</taxon>
    </lineage>
</organism>
<dbReference type="Pfam" id="PF21314">
    <property type="entry name" value="TM_ErbB1"/>
    <property type="match status" value="1"/>
</dbReference>
<feature type="region of interest" description="Disordered" evidence="12">
    <location>
        <begin position="1"/>
        <end position="30"/>
    </location>
</feature>
<keyword evidence="9" id="KW-1015">Disulfide bond</keyword>
<keyword evidence="10" id="KW-0325">Glycoprotein</keyword>
<evidence type="ECO:0000256" key="12">
    <source>
        <dbReference type="SAM" id="MobiDB-lite"/>
    </source>
</evidence>
<evidence type="ECO:0000256" key="3">
    <source>
        <dbReference type="ARBA" id="ARBA00022692"/>
    </source>
</evidence>
<dbReference type="Pfam" id="PF07686">
    <property type="entry name" value="V-set"/>
    <property type="match status" value="1"/>
</dbReference>
<evidence type="ECO:0000256" key="6">
    <source>
        <dbReference type="ARBA" id="ARBA00022840"/>
    </source>
</evidence>
<accession>A0AAV7UMB4</accession>
<evidence type="ECO:0000259" key="14">
    <source>
        <dbReference type="PROSITE" id="PS50835"/>
    </source>
</evidence>
<evidence type="ECO:0000313" key="16">
    <source>
        <dbReference type="Proteomes" id="UP001066276"/>
    </source>
</evidence>
<feature type="transmembrane region" description="Helical" evidence="13">
    <location>
        <begin position="226"/>
        <end position="248"/>
    </location>
</feature>
<evidence type="ECO:0000256" key="11">
    <source>
        <dbReference type="ARBA" id="ARBA00023319"/>
    </source>
</evidence>
<dbReference type="InterPro" id="IPR003599">
    <property type="entry name" value="Ig_sub"/>
</dbReference>
<dbReference type="InterPro" id="IPR013783">
    <property type="entry name" value="Ig-like_fold"/>
</dbReference>
<feature type="compositionally biased region" description="Basic and acidic residues" evidence="12">
    <location>
        <begin position="260"/>
        <end position="285"/>
    </location>
</feature>
<dbReference type="SUPFAM" id="SSF48726">
    <property type="entry name" value="Immunoglobulin"/>
    <property type="match status" value="1"/>
</dbReference>
<dbReference type="Proteomes" id="UP001066276">
    <property type="component" value="Chromosome 3_1"/>
</dbReference>
<name>A0AAV7UMB4_PLEWA</name>
<proteinExistence type="predicted"/>
<evidence type="ECO:0000256" key="8">
    <source>
        <dbReference type="ARBA" id="ARBA00023136"/>
    </source>
</evidence>
<keyword evidence="3 13" id="KW-0812">Transmembrane</keyword>
<dbReference type="PRINTS" id="PR00213">
    <property type="entry name" value="MYELINP0"/>
</dbReference>
<keyword evidence="5" id="KW-0547">Nucleotide-binding</keyword>
<evidence type="ECO:0000256" key="1">
    <source>
        <dbReference type="ARBA" id="ARBA00004479"/>
    </source>
</evidence>
<sequence>MRFLCPPAPPALRSTNQRKRHPQPTHPHPECWLLRAPPRITPYPGLGNKAASRKNTERLCALNSVSTRTPHSASMGRRAAPGLLVLTAIICCVPRSLGMEITVPATLAALNGTDARLPCTFTSCYKVDNKLFSMNWTYRECENCSEETFITFRWKVINLKLERFKPIEFTGDTKKNDVSVTIRNVQLEDEGIYSCYVKNPPDRHTGIGKILLRVVTEVPPERDSTVAVIVGAAVGGTLAVVILILVIVKCVRRKKQQKLNTDDPKTDEEGKTDGEGNLEECSKRQ</sequence>
<dbReference type="InterPro" id="IPR013106">
    <property type="entry name" value="Ig_V-set"/>
</dbReference>
<keyword evidence="7 13" id="KW-1133">Transmembrane helix</keyword>
<dbReference type="SMART" id="SM00409">
    <property type="entry name" value="IG"/>
    <property type="match status" value="1"/>
</dbReference>
<protein>
    <recommendedName>
        <fullName evidence="14">Ig-like domain-containing protein</fullName>
    </recommendedName>
</protein>
<evidence type="ECO:0000313" key="15">
    <source>
        <dbReference type="EMBL" id="KAJ1189988.1"/>
    </source>
</evidence>
<evidence type="ECO:0000256" key="5">
    <source>
        <dbReference type="ARBA" id="ARBA00022741"/>
    </source>
</evidence>
<dbReference type="PANTHER" id="PTHR13869:SF3">
    <property type="entry name" value="SODIUM CHANNEL SUBUNIT BETA-2"/>
    <property type="match status" value="1"/>
</dbReference>
<evidence type="ECO:0000256" key="2">
    <source>
        <dbReference type="ARBA" id="ARBA00022553"/>
    </source>
</evidence>
<dbReference type="Gene3D" id="1.20.5.100">
    <property type="entry name" value="Cytochrome c1, transmembrane anchor, C-terminal"/>
    <property type="match status" value="1"/>
</dbReference>
<feature type="compositionally biased region" description="Pro residues" evidence="12">
    <location>
        <begin position="1"/>
        <end position="10"/>
    </location>
</feature>
<keyword evidence="16" id="KW-1185">Reference proteome</keyword>
<dbReference type="GO" id="GO:0005524">
    <property type="term" value="F:ATP binding"/>
    <property type="evidence" value="ECO:0007669"/>
    <property type="project" value="UniProtKB-KW"/>
</dbReference>
<keyword evidence="11" id="KW-0393">Immunoglobulin domain</keyword>
<dbReference type="GO" id="GO:0005886">
    <property type="term" value="C:plasma membrane"/>
    <property type="evidence" value="ECO:0007669"/>
    <property type="project" value="TreeGrafter"/>
</dbReference>
<keyword evidence="2" id="KW-0597">Phosphoprotein</keyword>
<feature type="domain" description="Ig-like" evidence="14">
    <location>
        <begin position="94"/>
        <end position="199"/>
    </location>
</feature>
<dbReference type="AlphaFoldDB" id="A0AAV7UMB4"/>
<dbReference type="InterPro" id="IPR049328">
    <property type="entry name" value="TM_ErbB1"/>
</dbReference>
<dbReference type="PANTHER" id="PTHR13869">
    <property type="entry name" value="MYELIN P0 RELATED"/>
    <property type="match status" value="1"/>
</dbReference>
<dbReference type="InterPro" id="IPR036179">
    <property type="entry name" value="Ig-like_dom_sf"/>
</dbReference>
<comment type="caution">
    <text evidence="15">The sequence shown here is derived from an EMBL/GenBank/DDBJ whole genome shotgun (WGS) entry which is preliminary data.</text>
</comment>
<dbReference type="PROSITE" id="PS50835">
    <property type="entry name" value="IG_LIKE"/>
    <property type="match status" value="1"/>
</dbReference>
<keyword evidence="6" id="KW-0067">ATP-binding</keyword>
<comment type="subcellular location">
    <subcellularLocation>
        <location evidence="1">Membrane</location>
        <topology evidence="1">Single-pass type I membrane protein</topology>
    </subcellularLocation>
</comment>
<evidence type="ECO:0000256" key="4">
    <source>
        <dbReference type="ARBA" id="ARBA00022729"/>
    </source>
</evidence>
<evidence type="ECO:0000256" key="13">
    <source>
        <dbReference type="SAM" id="Phobius"/>
    </source>
</evidence>
<evidence type="ECO:0000256" key="7">
    <source>
        <dbReference type="ARBA" id="ARBA00022989"/>
    </source>
</evidence>
<dbReference type="InterPro" id="IPR000920">
    <property type="entry name" value="Myelin_P0-rel"/>
</dbReference>
<dbReference type="EMBL" id="JANPWB010000005">
    <property type="protein sequence ID" value="KAJ1189988.1"/>
    <property type="molecule type" value="Genomic_DNA"/>
</dbReference>
<dbReference type="Gene3D" id="2.60.40.10">
    <property type="entry name" value="Immunoglobulins"/>
    <property type="match status" value="1"/>
</dbReference>
<keyword evidence="8 13" id="KW-0472">Membrane</keyword>
<feature type="region of interest" description="Disordered" evidence="12">
    <location>
        <begin position="256"/>
        <end position="285"/>
    </location>
</feature>
<keyword evidence="4" id="KW-0732">Signal</keyword>
<evidence type="ECO:0000256" key="10">
    <source>
        <dbReference type="ARBA" id="ARBA00023180"/>
    </source>
</evidence>
<evidence type="ECO:0000256" key="9">
    <source>
        <dbReference type="ARBA" id="ARBA00023157"/>
    </source>
</evidence>
<reference evidence="15" key="1">
    <citation type="journal article" date="2022" name="bioRxiv">
        <title>Sequencing and chromosome-scale assembly of the giantPleurodeles waltlgenome.</title>
        <authorList>
            <person name="Brown T."/>
            <person name="Elewa A."/>
            <person name="Iarovenko S."/>
            <person name="Subramanian E."/>
            <person name="Araus A.J."/>
            <person name="Petzold A."/>
            <person name="Susuki M."/>
            <person name="Suzuki K.-i.T."/>
            <person name="Hayashi T."/>
            <person name="Toyoda A."/>
            <person name="Oliveira C."/>
            <person name="Osipova E."/>
            <person name="Leigh N.D."/>
            <person name="Simon A."/>
            <person name="Yun M.H."/>
        </authorList>
    </citation>
    <scope>NUCLEOTIDE SEQUENCE</scope>
    <source>
        <strain evidence="15">20211129_DDA</strain>
        <tissue evidence="15">Liver</tissue>
    </source>
</reference>
<gene>
    <name evidence="15" type="ORF">NDU88_006729</name>
</gene>
<dbReference type="InterPro" id="IPR007110">
    <property type="entry name" value="Ig-like_dom"/>
</dbReference>